<dbReference type="Proteomes" id="UP000199527">
    <property type="component" value="Unassembled WGS sequence"/>
</dbReference>
<dbReference type="EMBL" id="FNEM01000001">
    <property type="protein sequence ID" value="SDI28734.1"/>
    <property type="molecule type" value="Genomic_DNA"/>
</dbReference>
<dbReference type="Pfam" id="PF13487">
    <property type="entry name" value="HD_5"/>
    <property type="match status" value="1"/>
</dbReference>
<evidence type="ECO:0000313" key="3">
    <source>
        <dbReference type="EMBL" id="SDI28734.1"/>
    </source>
</evidence>
<dbReference type="Gene3D" id="1.10.3210.10">
    <property type="entry name" value="Hypothetical protein af1432"/>
    <property type="match status" value="1"/>
</dbReference>
<reference evidence="4" key="1">
    <citation type="submission" date="2016-10" db="EMBL/GenBank/DDBJ databases">
        <authorList>
            <person name="Varghese N."/>
            <person name="Submissions S."/>
        </authorList>
    </citation>
    <scope>NUCLEOTIDE SEQUENCE [LARGE SCALE GENOMIC DNA]</scope>
    <source>
        <strain evidence="4">DSM 23317</strain>
    </source>
</reference>
<dbReference type="CDD" id="cd00077">
    <property type="entry name" value="HDc"/>
    <property type="match status" value="1"/>
</dbReference>
<dbReference type="InterPro" id="IPR021812">
    <property type="entry name" value="DUF3391"/>
</dbReference>
<name>A0A1G8JBT5_9GAMM</name>
<dbReference type="Pfam" id="PF11871">
    <property type="entry name" value="DUF3391"/>
    <property type="match status" value="1"/>
</dbReference>
<keyword evidence="4" id="KW-1185">Reference proteome</keyword>
<dbReference type="RefSeq" id="WP_090359786.1">
    <property type="nucleotide sequence ID" value="NZ_FNEM01000001.1"/>
</dbReference>
<dbReference type="PANTHER" id="PTHR43155">
    <property type="entry name" value="CYCLIC DI-GMP PHOSPHODIESTERASE PA4108-RELATED"/>
    <property type="match status" value="1"/>
</dbReference>
<dbReference type="OrthoDB" id="9764808at2"/>
<protein>
    <submittedName>
        <fullName evidence="3">HD-GYP domain, c-di-GMP phosphodiesterase class II (Or its inactivated variant)</fullName>
    </submittedName>
</protein>
<dbReference type="InterPro" id="IPR003607">
    <property type="entry name" value="HD/PDEase_dom"/>
</dbReference>
<evidence type="ECO:0000259" key="2">
    <source>
        <dbReference type="PROSITE" id="PS51832"/>
    </source>
</evidence>
<dbReference type="SMART" id="SM00471">
    <property type="entry name" value="HDc"/>
    <property type="match status" value="1"/>
</dbReference>
<feature type="domain" description="HD-GYP" evidence="2">
    <location>
        <begin position="123"/>
        <end position="319"/>
    </location>
</feature>
<organism evidence="3 4">
    <name type="scientific">Ferrimonas sediminum</name>
    <dbReference type="NCBI Taxonomy" id="718193"/>
    <lineage>
        <taxon>Bacteria</taxon>
        <taxon>Pseudomonadati</taxon>
        <taxon>Pseudomonadota</taxon>
        <taxon>Gammaproteobacteria</taxon>
        <taxon>Alteromonadales</taxon>
        <taxon>Ferrimonadaceae</taxon>
        <taxon>Ferrimonas</taxon>
    </lineage>
</organism>
<evidence type="ECO:0000313" key="4">
    <source>
        <dbReference type="Proteomes" id="UP000199527"/>
    </source>
</evidence>
<sequence length="382" mass="42235">MKIISIDQLALGMYVDSIPDHPKLSMVQKGYINDPSILGMLRNLGVERIVIDPSKSKRAPSAAKPQPVTPKTPAKESLKSELPRAKKLLSQAKQLQSRLMSDVKLGQQLDLQPVNVMADEFIGSVFRNQSALACLRLIKDKDDYLLEHSLGVTILMTLFARALGISGTTLHQLCVGSLLHDIGKIRIPEAILNKPGKLTPEEFEVMKTHAGHSRQIISSTPGISKVSLDVAAMHHEKLDGTGYPQGLKGEQITMAGRMVAICDIYDAMTADRVYHKGMAPTLALKRLLGMTPNGLDKNLVVKFIQCLGVYPNGCMVELASGRVGIVMETENRKPTKPMVKVVYNLKTHTHIMPNEIELERHNDHILKAIDPRDHKLELTNYL</sequence>
<dbReference type="AlphaFoldDB" id="A0A1G8JBT5"/>
<feature type="region of interest" description="Disordered" evidence="1">
    <location>
        <begin position="55"/>
        <end position="80"/>
    </location>
</feature>
<proteinExistence type="predicted"/>
<dbReference type="GO" id="GO:0008081">
    <property type="term" value="F:phosphoric diester hydrolase activity"/>
    <property type="evidence" value="ECO:0007669"/>
    <property type="project" value="UniProtKB-ARBA"/>
</dbReference>
<dbReference type="PANTHER" id="PTHR43155:SF2">
    <property type="entry name" value="CYCLIC DI-GMP PHOSPHODIESTERASE PA4108"/>
    <property type="match status" value="1"/>
</dbReference>
<gene>
    <name evidence="3" type="ORF">SAMN04488540_10112</name>
</gene>
<evidence type="ECO:0000256" key="1">
    <source>
        <dbReference type="SAM" id="MobiDB-lite"/>
    </source>
</evidence>
<dbReference type="SUPFAM" id="SSF109604">
    <property type="entry name" value="HD-domain/PDEase-like"/>
    <property type="match status" value="1"/>
</dbReference>
<dbReference type="InterPro" id="IPR037522">
    <property type="entry name" value="HD_GYP_dom"/>
</dbReference>
<dbReference type="PROSITE" id="PS51832">
    <property type="entry name" value="HD_GYP"/>
    <property type="match status" value="1"/>
</dbReference>
<accession>A0A1G8JBT5</accession>